<feature type="domain" description="CzcB-like C-terminal circularly permuted SH3-like" evidence="6">
    <location>
        <begin position="322"/>
        <end position="369"/>
    </location>
</feature>
<protein>
    <submittedName>
        <fullName evidence="7">Efflux RND transporter periplasmic adaptor subunit</fullName>
    </submittedName>
</protein>
<name>A0ABR9DA09_9GAMM</name>
<keyword evidence="4" id="KW-0732">Signal</keyword>
<dbReference type="NCBIfam" id="TIGR01730">
    <property type="entry name" value="RND_mfp"/>
    <property type="match status" value="1"/>
</dbReference>
<keyword evidence="2" id="KW-0813">Transport</keyword>
<keyword evidence="3" id="KW-0175">Coiled coil</keyword>
<sequence length="379" mass="40499">MHINFIVSILLASSLISCSAPPDKHPANQKVSNTSAEEIKATDTDQHVGLISIPAESRPYISVATVTPQNFSAMVQAPSHVEFRTKALSAVSAVVAGRLKKINVQVGDRVKAGTPIAILESADAAKMRAEVAESKAELQRAEDRMRRQDIMQKSGVGLAMERAEADVQLREARADHQRSQQALRMIGDGTDQAVILRASEDGVVLQIKSSVGSALAAGETIIEIGEPQSLWIVADVFDNDLPLIEKGAKATLQISALSEPVTGRVVAVSAAMQSDLRRGAVYIEFDNPNLVLKPGMFAKGLIEAAGPHRILLPTTAVVIRDKKHTMVYVETGDGRFEPRQVLIGQARDGQVPVLDGLKDGEKVVVSGALLLDSSASMLL</sequence>
<evidence type="ECO:0000256" key="1">
    <source>
        <dbReference type="ARBA" id="ARBA00009477"/>
    </source>
</evidence>
<reference evidence="7 8" key="1">
    <citation type="submission" date="2020-09" db="EMBL/GenBank/DDBJ databases">
        <title>Methylomonas albis sp. nov. and Methylomonas fluvii sp. nov.: Two cold-adapted methanotrophs from the River Elbe and an amended description of Methylovulum psychrotolerans strain Eb1.</title>
        <authorList>
            <person name="Bussmann I.K."/>
            <person name="Klings K.-W."/>
            <person name="Warnstedt J."/>
            <person name="Hoppert M."/>
            <person name="Saborowski A."/>
            <person name="Horn F."/>
            <person name="Liebner S."/>
        </authorList>
    </citation>
    <scope>NUCLEOTIDE SEQUENCE [LARGE SCALE GENOMIC DNA]</scope>
    <source>
        <strain evidence="7 8">EbB</strain>
    </source>
</reference>
<dbReference type="EMBL" id="JACXST010000001">
    <property type="protein sequence ID" value="MBD9359941.1"/>
    <property type="molecule type" value="Genomic_DNA"/>
</dbReference>
<dbReference type="InterPro" id="IPR058649">
    <property type="entry name" value="CzcB_C"/>
</dbReference>
<feature type="chain" id="PRO_5045911800" evidence="4">
    <location>
        <begin position="20"/>
        <end position="379"/>
    </location>
</feature>
<accession>A0ABR9DA09</accession>
<dbReference type="SUPFAM" id="SSF111369">
    <property type="entry name" value="HlyD-like secretion proteins"/>
    <property type="match status" value="1"/>
</dbReference>
<feature type="domain" description="CusB-like beta-barrel" evidence="5">
    <location>
        <begin position="230"/>
        <end position="301"/>
    </location>
</feature>
<dbReference type="Gene3D" id="2.40.30.170">
    <property type="match status" value="1"/>
</dbReference>
<dbReference type="Pfam" id="PF25954">
    <property type="entry name" value="Beta-barrel_RND_2"/>
    <property type="match status" value="1"/>
</dbReference>
<evidence type="ECO:0000256" key="2">
    <source>
        <dbReference type="ARBA" id="ARBA00022448"/>
    </source>
</evidence>
<proteinExistence type="inferred from homology"/>
<dbReference type="Proteomes" id="UP000641152">
    <property type="component" value="Unassembled WGS sequence"/>
</dbReference>
<evidence type="ECO:0000259" key="6">
    <source>
        <dbReference type="Pfam" id="PF25975"/>
    </source>
</evidence>
<dbReference type="InterPro" id="IPR006143">
    <property type="entry name" value="RND_pump_MFP"/>
</dbReference>
<dbReference type="Pfam" id="PF25975">
    <property type="entry name" value="CzcB_C"/>
    <property type="match status" value="1"/>
</dbReference>
<dbReference type="Gene3D" id="2.40.420.20">
    <property type="match status" value="1"/>
</dbReference>
<dbReference type="Gene3D" id="2.40.50.100">
    <property type="match status" value="1"/>
</dbReference>
<comment type="caution">
    <text evidence="7">The sequence shown here is derived from an EMBL/GenBank/DDBJ whole genome shotgun (WGS) entry which is preliminary data.</text>
</comment>
<evidence type="ECO:0000256" key="3">
    <source>
        <dbReference type="SAM" id="Coils"/>
    </source>
</evidence>
<gene>
    <name evidence="7" type="ORF">EBB_05260</name>
</gene>
<organism evidence="7 8">
    <name type="scientific">Methylomonas fluvii</name>
    <dbReference type="NCBI Taxonomy" id="1854564"/>
    <lineage>
        <taxon>Bacteria</taxon>
        <taxon>Pseudomonadati</taxon>
        <taxon>Pseudomonadota</taxon>
        <taxon>Gammaproteobacteria</taxon>
        <taxon>Methylococcales</taxon>
        <taxon>Methylococcaceae</taxon>
        <taxon>Methylomonas</taxon>
    </lineage>
</organism>
<feature type="signal peptide" evidence="4">
    <location>
        <begin position="1"/>
        <end position="19"/>
    </location>
</feature>
<evidence type="ECO:0000256" key="4">
    <source>
        <dbReference type="SAM" id="SignalP"/>
    </source>
</evidence>
<evidence type="ECO:0000313" key="8">
    <source>
        <dbReference type="Proteomes" id="UP000641152"/>
    </source>
</evidence>
<evidence type="ECO:0000259" key="5">
    <source>
        <dbReference type="Pfam" id="PF25954"/>
    </source>
</evidence>
<evidence type="ECO:0000313" key="7">
    <source>
        <dbReference type="EMBL" id="MBD9359941.1"/>
    </source>
</evidence>
<comment type="similarity">
    <text evidence="1">Belongs to the membrane fusion protein (MFP) (TC 8.A.1) family.</text>
</comment>
<dbReference type="InterPro" id="IPR051909">
    <property type="entry name" value="MFP_Cation_Efflux"/>
</dbReference>
<dbReference type="PANTHER" id="PTHR30097">
    <property type="entry name" value="CATION EFFLUX SYSTEM PROTEIN CUSB"/>
    <property type="match status" value="1"/>
</dbReference>
<keyword evidence="8" id="KW-1185">Reference proteome</keyword>
<feature type="coiled-coil region" evidence="3">
    <location>
        <begin position="122"/>
        <end position="151"/>
    </location>
</feature>
<dbReference type="InterPro" id="IPR058792">
    <property type="entry name" value="Beta-barrel_RND_2"/>
</dbReference>